<feature type="domain" description="DUF6534" evidence="2">
    <location>
        <begin position="113"/>
        <end position="194"/>
    </location>
</feature>
<feature type="transmembrane region" description="Helical" evidence="1">
    <location>
        <begin position="97"/>
        <end position="126"/>
    </location>
</feature>
<dbReference type="InParanoid" id="A0A165TK13"/>
<dbReference type="EMBL" id="KV425565">
    <property type="protein sequence ID" value="KZT26785.1"/>
    <property type="molecule type" value="Genomic_DNA"/>
</dbReference>
<dbReference type="Proteomes" id="UP000076761">
    <property type="component" value="Unassembled WGS sequence"/>
</dbReference>
<dbReference type="AlphaFoldDB" id="A0A165TK13"/>
<evidence type="ECO:0000256" key="1">
    <source>
        <dbReference type="SAM" id="Phobius"/>
    </source>
</evidence>
<accession>A0A165TK13</accession>
<gene>
    <name evidence="3" type="ORF">NEOLEDRAFT_1131819</name>
</gene>
<keyword evidence="1" id="KW-0812">Transmembrane</keyword>
<reference evidence="3 4" key="1">
    <citation type="journal article" date="2016" name="Mol. Biol. Evol.">
        <title>Comparative Genomics of Early-Diverging Mushroom-Forming Fungi Provides Insights into the Origins of Lignocellulose Decay Capabilities.</title>
        <authorList>
            <person name="Nagy L.G."/>
            <person name="Riley R."/>
            <person name="Tritt A."/>
            <person name="Adam C."/>
            <person name="Daum C."/>
            <person name="Floudas D."/>
            <person name="Sun H."/>
            <person name="Yadav J.S."/>
            <person name="Pangilinan J."/>
            <person name="Larsson K.H."/>
            <person name="Matsuura K."/>
            <person name="Barry K."/>
            <person name="Labutti K."/>
            <person name="Kuo R."/>
            <person name="Ohm R.A."/>
            <person name="Bhattacharya S.S."/>
            <person name="Shirouzu T."/>
            <person name="Yoshinaga Y."/>
            <person name="Martin F.M."/>
            <person name="Grigoriev I.V."/>
            <person name="Hibbett D.S."/>
        </authorList>
    </citation>
    <scope>NUCLEOTIDE SEQUENCE [LARGE SCALE GENOMIC DNA]</scope>
    <source>
        <strain evidence="3 4">HHB14362 ss-1</strain>
    </source>
</reference>
<dbReference type="OrthoDB" id="2535105at2759"/>
<dbReference type="Pfam" id="PF20152">
    <property type="entry name" value="DUF6534"/>
    <property type="match status" value="1"/>
</dbReference>
<evidence type="ECO:0000313" key="4">
    <source>
        <dbReference type="Proteomes" id="UP000076761"/>
    </source>
</evidence>
<dbReference type="InterPro" id="IPR045339">
    <property type="entry name" value="DUF6534"/>
</dbReference>
<feature type="transmembrane region" description="Helical" evidence="1">
    <location>
        <begin position="59"/>
        <end position="77"/>
    </location>
</feature>
<feature type="transmembrane region" description="Helical" evidence="1">
    <location>
        <begin position="146"/>
        <end position="171"/>
    </location>
</feature>
<proteinExistence type="predicted"/>
<protein>
    <recommendedName>
        <fullName evidence="2">DUF6534 domain-containing protein</fullName>
    </recommendedName>
</protein>
<organism evidence="3 4">
    <name type="scientific">Neolentinus lepideus HHB14362 ss-1</name>
    <dbReference type="NCBI Taxonomy" id="1314782"/>
    <lineage>
        <taxon>Eukaryota</taxon>
        <taxon>Fungi</taxon>
        <taxon>Dikarya</taxon>
        <taxon>Basidiomycota</taxon>
        <taxon>Agaricomycotina</taxon>
        <taxon>Agaricomycetes</taxon>
        <taxon>Gloeophyllales</taxon>
        <taxon>Gloeophyllaceae</taxon>
        <taxon>Neolentinus</taxon>
    </lineage>
</organism>
<keyword evidence="1" id="KW-0472">Membrane</keyword>
<sequence>MGQCLVTYTQWYYLVNKYQPEGCVHNIWSTSDSAILQQICVFIAKSFFILRIRKLAKHNAILFLFVPAIIGLASFALHLKPVYQNPLLTIYDPTTPLYWRVTILLTISTDCALLTDLAVTLSMCILLHQYKTQNSMMASRSMMNRLFIYTLATGLSAILFETLFIACWFAFPGTFIFDGVFHVMGRVDVICILAAHVHSLP</sequence>
<evidence type="ECO:0000313" key="3">
    <source>
        <dbReference type="EMBL" id="KZT26785.1"/>
    </source>
</evidence>
<keyword evidence="1" id="KW-1133">Transmembrane helix</keyword>
<evidence type="ECO:0000259" key="2">
    <source>
        <dbReference type="Pfam" id="PF20152"/>
    </source>
</evidence>
<keyword evidence="4" id="KW-1185">Reference proteome</keyword>
<name>A0A165TK13_9AGAM</name>